<organism evidence="1 2">
    <name type="scientific">Inconstantimicrobium mannanitabidum</name>
    <dbReference type="NCBI Taxonomy" id="1604901"/>
    <lineage>
        <taxon>Bacteria</taxon>
        <taxon>Bacillati</taxon>
        <taxon>Bacillota</taxon>
        <taxon>Clostridia</taxon>
        <taxon>Eubacteriales</taxon>
        <taxon>Clostridiaceae</taxon>
        <taxon>Inconstantimicrobium</taxon>
    </lineage>
</organism>
<reference evidence="1" key="1">
    <citation type="journal article" date="2025" name="Int. J. Syst. Evol. Microbiol.">
        <title>Inconstantimicrobium mannanitabidum sp. nov., a novel member of the family Clostridiaceae isolated from anoxic soil under the treatment of reductive soil disinfestation.</title>
        <authorList>
            <person name="Ueki A."/>
            <person name="Tonouchi A."/>
            <person name="Honma S."/>
            <person name="Kaku N."/>
            <person name="Ueki K."/>
        </authorList>
    </citation>
    <scope>NUCLEOTIDE SEQUENCE</scope>
    <source>
        <strain evidence="1">TW13</strain>
    </source>
</reference>
<sequence>MGNFCTKCGRPLEESEVCNCENSKVVQQVAQETNVQSEEVKPEGEQSVKVMQPECQQETYQEEQLQFEQKSIEGEQSGFNPPVMSSNPQQQYQKNVAPDAFGLYIRRFFMVARKTVKSPASMLKAFVKANDYKVGLGFMGVDSIIFALFVTLLFGKLNSAISDFSSTLGIFSSIGMSASLHFPLAKIFFATLILTFCGACVLAGILLFFTKVIFKYKTNYKQMLCVASAKNLASAPFALIACIVLVVVPSWSLYIISFGTLLGYFYVAVAMKGTGVVDEDKLTYILFLSFAAMVIISGLVMRVAYKMYLPSAFTSSLNGMRSFRGFNN</sequence>
<name>A0ACB5RGE4_9CLOT</name>
<dbReference type="EMBL" id="BROD01000001">
    <property type="protein sequence ID" value="GKX68123.1"/>
    <property type="molecule type" value="Genomic_DNA"/>
</dbReference>
<protein>
    <submittedName>
        <fullName evidence="1">Uncharacterized protein</fullName>
    </submittedName>
</protein>
<evidence type="ECO:0000313" key="2">
    <source>
        <dbReference type="Proteomes" id="UP001058074"/>
    </source>
</evidence>
<comment type="caution">
    <text evidence="1">The sequence shown here is derived from an EMBL/GenBank/DDBJ whole genome shotgun (WGS) entry which is preliminary data.</text>
</comment>
<gene>
    <name evidence="1" type="ORF">rsdtw13_33810</name>
</gene>
<keyword evidence="2" id="KW-1185">Reference proteome</keyword>
<dbReference type="Proteomes" id="UP001058074">
    <property type="component" value="Unassembled WGS sequence"/>
</dbReference>
<evidence type="ECO:0000313" key="1">
    <source>
        <dbReference type="EMBL" id="GKX68123.1"/>
    </source>
</evidence>
<accession>A0ACB5RGE4</accession>
<proteinExistence type="predicted"/>